<feature type="non-terminal residue" evidence="12">
    <location>
        <position position="2028"/>
    </location>
</feature>
<feature type="domain" description="CCR4-NOT transcription complex subunit 1 CAF1-binding" evidence="9">
    <location>
        <begin position="312"/>
        <end position="531"/>
    </location>
</feature>
<dbReference type="GO" id="GO:0000288">
    <property type="term" value="P:nuclear-transcribed mRNA catabolic process, deadenylation-dependent decay"/>
    <property type="evidence" value="ECO:0007669"/>
    <property type="project" value="TreeGrafter"/>
</dbReference>
<dbReference type="InterPro" id="IPR038535">
    <property type="entry name" value="CNOT1_TTP_bind_sf"/>
</dbReference>
<evidence type="ECO:0000313" key="13">
    <source>
        <dbReference type="Proteomes" id="UP000626109"/>
    </source>
</evidence>
<name>A0A813IHR4_POLGL</name>
<evidence type="ECO:0008006" key="14">
    <source>
        <dbReference type="Google" id="ProtNLM"/>
    </source>
</evidence>
<dbReference type="Gene3D" id="1.25.40.840">
    <property type="entry name" value="CCR4-NOT transcription complex subunit 1 TTP binding domain"/>
    <property type="match status" value="1"/>
</dbReference>
<dbReference type="Gene3D" id="1.25.40.180">
    <property type="match status" value="1"/>
</dbReference>
<evidence type="ECO:0000256" key="4">
    <source>
        <dbReference type="ARBA" id="ARBA00023163"/>
    </source>
</evidence>
<feature type="compositionally biased region" description="Pro residues" evidence="6">
    <location>
        <begin position="244"/>
        <end position="259"/>
    </location>
</feature>
<sequence>PRGSWKHEVYNRMIQNLFDECRFFPKYPPQELTITGELFGSLINHDLVNATNLGLALRCVLEALRRPMHAKMFRFGILALEQFLERLPVWPQLCHHITQVEHLKEAYPTYVNYANGILKALPEDLRRSTALKPEALQGFNLPRPPALVPSAAPAPPGPPPGPPPSAPPGAASAGAAAAGSQLPVGLGAPPEGPPPQPVSAAAARGACCRRRSGSPAAGRPARAAALPTASPPAAPVVGAAAAATPPPKGAPPSPPPPPEAKAATVADPKAAAAAVAAAAKDAAAGVAGTQGALMMSGSHTVESLLNDPELQIEKPPSWVCDAVAAVFNTLVKDNLEAKAGELNQVVQPEFHGWLAYYLVKSRASKEVNLHAIYIEFFDLLQIPRLMDLVTNMTHTCLTVLLKSVDQAVVSTSHRTVLKNLGLWLGLLTLGRNKPLKAKQLDMKAALLDAYDNGRLTAVLPLVCKVLEGVSGSKVYKLPNPWTAAMMSLLAEIHDIPNLRTNLMFEVEVLCKHLDIKITELKRSSLLVSRRPPAGSNDLSSTRTTTTEGGAEGKAAAPAVAGKEAGAGAGAGAGANLATTSSSTMLRSEAAAWTGGDAASRGDGAVAGPALGGMSQGYPTQGYSAGDSLMPLLSGLSDGHAQGATEDFIIPNLPSLVQVMATSQIPFFRMQPGLKALVPHAVDRAIKEVISAVVERSVTISCLATKEMVTKDFAMEPDENVLKKAAQLMVSSVAGSLALVTCREPLRVSLTNHLWQLLLPHIGAKDMNETAMLEQVVHLLSNENLELGCNLIEKAVVDRALKDIEDAIAPALKARREHRARNPTVPYDASHIPGSKWPQALPEMLRLKPGPLSAQQLKVYKDFNTLPLGAKARLPAGLPPLNMGSAASTPVASGGLSAELSFPGLSPVAVSGASLLAEAKGGAGVSLTPGAGAGAAHAPGAQPRVAPVSPLGQPVPSGGLLLASTSPMQSPKGFVVPLPSSSIGSIGSIGSSPMAAAAAAAAAVEAEFGAAEGGVISRLNSGPLAGASPQKAGVVEATPTASAAAAAAAVLQTSSSISRPDAAALPLPLPLPTSAGPEAQASAASFLAVVNQMVQVVLQTPPLLPPIDPSIGTQQDDALEACAALAMLPTDHEFLGVLRQVPRWLATCAQPEGAALELTRLLFAQLFEEASSSALVPKLCPPDTVSLLHVLLEVKLSVLDVVRVSLKEPNQLSRFLSTWVDDLPAAQRFQHLDVIAGLLRYCLISAADFDRTLARWIEARPAGSVVNGAALDFAVMLLQRLCLQQKVLTGVDLVRTCDALAREGQRGRLQAPGSAAAAAAPPWELQLVEASSKLLEDLRSGATTAAEAEGGSERAVPRSAGARPLAQHAVTVRLAEREAKEQVALAAAAIPGGEEAVIDIFEDWHSACQASPDGIQGDQGRATTVLQRITSAGFMQSEPAMERFFLICCEHAVQHTLTDAAPPAQSTPKAEGGDALKDLSSSEKDEAAEAPYDGPSLHFAASESFTRLVVLLMKLSDKVQMLQRALAAIGKVLVQDAERTDRQFNQRPYFRILLNLLMDVIAPDSTFEQANFQLLSAFCNAFHFSNPMRVPHFAFAWLELISNRMFMPKLLMVPGQRGWLMFQRLLVQLLHFLEPYLRRVQLNDGTRLLYKGTMRMLLVLLHDFPEFLCDYHFSFCDIIPVPCVQIRNLILSAFPRNMKLPDPFMPNLKVDLLPEIKVAPRILANYTTTLLQQQLKTDVDSYMRTRDQSLLNVIISKLCLPRAEALQMGTKYNVPLLNALLLYAGVHLPQHGKALPGQPAGGLQNNPSLEIFMHLAHHFDYEGRYLFLSAIANQLRYPNTHTHYFSCVLLYLFADTSDEVVREQITRVLLERLIVHRPHPWGLLITFIELIKNRRYEFWNHAFVKCAPEVEKLFQSVAYTCLGSIDRHADESSPAASPTASGEDAPASGTSGASAANGAATPNGRSEGAAATAAAANGPAVSATAPGAEVSPSRPAGVGGGVPSGQFGTSLAAAIATAANSLAQLEAEG</sequence>
<evidence type="ECO:0000256" key="1">
    <source>
        <dbReference type="ARBA" id="ARBA00004123"/>
    </source>
</evidence>
<dbReference type="FunFam" id="1.25.40.800:FF:000001">
    <property type="entry name" value="CCR4-NOT transcription complex subunit 1"/>
    <property type="match status" value="1"/>
</dbReference>
<dbReference type="InterPro" id="IPR055454">
    <property type="entry name" value="CNOT1-like_NOT1_connector"/>
</dbReference>
<dbReference type="Gene3D" id="1.25.40.790">
    <property type="match status" value="1"/>
</dbReference>
<gene>
    <name evidence="12" type="ORF">PGLA2088_LOCUS10250</name>
</gene>
<feature type="compositionally biased region" description="Polar residues" evidence="6">
    <location>
        <begin position="536"/>
        <end position="546"/>
    </location>
</feature>
<evidence type="ECO:0000259" key="9">
    <source>
        <dbReference type="Pfam" id="PF16415"/>
    </source>
</evidence>
<evidence type="ECO:0000259" key="7">
    <source>
        <dbReference type="Pfam" id="PF04054"/>
    </source>
</evidence>
<dbReference type="Pfam" id="PF16417">
    <property type="entry name" value="CNOT1_TTP_bind"/>
    <property type="match status" value="1"/>
</dbReference>
<evidence type="ECO:0000256" key="2">
    <source>
        <dbReference type="ARBA" id="ARBA00022491"/>
    </source>
</evidence>
<evidence type="ECO:0000256" key="6">
    <source>
        <dbReference type="SAM" id="MobiDB-lite"/>
    </source>
</evidence>
<dbReference type="Pfam" id="PF04054">
    <property type="entry name" value="Not1"/>
    <property type="match status" value="1"/>
</dbReference>
<dbReference type="GO" id="GO:0030015">
    <property type="term" value="C:CCR4-NOT core complex"/>
    <property type="evidence" value="ECO:0007669"/>
    <property type="project" value="InterPro"/>
</dbReference>
<dbReference type="InterPro" id="IPR040398">
    <property type="entry name" value="Not1"/>
</dbReference>
<dbReference type="InterPro" id="IPR032193">
    <property type="entry name" value="CNOT1_TTP_bind"/>
</dbReference>
<feature type="compositionally biased region" description="Pro residues" evidence="6">
    <location>
        <begin position="142"/>
        <end position="167"/>
    </location>
</feature>
<dbReference type="EMBL" id="CAJNNW010011464">
    <property type="protein sequence ID" value="CAE8653230.1"/>
    <property type="molecule type" value="Genomic_DNA"/>
</dbReference>
<feature type="compositionally biased region" description="Low complexity" evidence="6">
    <location>
        <begin position="213"/>
        <end position="228"/>
    </location>
</feature>
<feature type="compositionally biased region" description="Low complexity" evidence="6">
    <location>
        <begin position="1339"/>
        <end position="1348"/>
    </location>
</feature>
<dbReference type="Pfam" id="PF12842">
    <property type="entry name" value="DUF3819"/>
    <property type="match status" value="1"/>
</dbReference>
<feature type="domain" description="CCR4-NOT transcription complex subunit 1 TTP binding" evidence="10">
    <location>
        <begin position="7"/>
        <end position="117"/>
    </location>
</feature>
<feature type="region of interest" description="Disordered" evidence="6">
    <location>
        <begin position="138"/>
        <end position="265"/>
    </location>
</feature>
<feature type="region of interest" description="Disordered" evidence="6">
    <location>
        <begin position="1338"/>
        <end position="1359"/>
    </location>
</feature>
<dbReference type="PANTHER" id="PTHR13162">
    <property type="entry name" value="CCR4-NOT TRANSCRIPTION COMPLEX"/>
    <property type="match status" value="1"/>
</dbReference>
<feature type="domain" description="CCR4-NOT transcription complex subunit 1-like NOT1 connector" evidence="11">
    <location>
        <begin position="1144"/>
        <end position="1312"/>
    </location>
</feature>
<proteinExistence type="predicted"/>
<dbReference type="GO" id="GO:0060090">
    <property type="term" value="F:molecular adaptor activity"/>
    <property type="evidence" value="ECO:0007669"/>
    <property type="project" value="TreeGrafter"/>
</dbReference>
<organism evidence="12 13">
    <name type="scientific">Polarella glacialis</name>
    <name type="common">Dinoflagellate</name>
    <dbReference type="NCBI Taxonomy" id="89957"/>
    <lineage>
        <taxon>Eukaryota</taxon>
        <taxon>Sar</taxon>
        <taxon>Alveolata</taxon>
        <taxon>Dinophyceae</taxon>
        <taxon>Suessiales</taxon>
        <taxon>Suessiaceae</taxon>
        <taxon>Polarella</taxon>
    </lineage>
</organism>
<dbReference type="GO" id="GO:0000932">
    <property type="term" value="C:P-body"/>
    <property type="evidence" value="ECO:0007669"/>
    <property type="project" value="TreeGrafter"/>
</dbReference>
<evidence type="ECO:0000313" key="12">
    <source>
        <dbReference type="EMBL" id="CAE8653230.1"/>
    </source>
</evidence>
<dbReference type="PANTHER" id="PTHR13162:SF8">
    <property type="entry name" value="CCR4-NOT TRANSCRIPTION COMPLEX SUBUNIT 1"/>
    <property type="match status" value="1"/>
</dbReference>
<dbReference type="GO" id="GO:0017148">
    <property type="term" value="P:negative regulation of translation"/>
    <property type="evidence" value="ECO:0007669"/>
    <property type="project" value="InterPro"/>
</dbReference>
<evidence type="ECO:0000259" key="11">
    <source>
        <dbReference type="Pfam" id="PF25097"/>
    </source>
</evidence>
<feature type="compositionally biased region" description="Low complexity" evidence="6">
    <location>
        <begin position="1944"/>
        <end position="1995"/>
    </location>
</feature>
<feature type="region of interest" description="Disordered" evidence="6">
    <location>
        <begin position="1459"/>
        <end position="1492"/>
    </location>
</feature>
<comment type="subcellular location">
    <subcellularLocation>
        <location evidence="1">Nucleus</location>
    </subcellularLocation>
</comment>
<evidence type="ECO:0000259" key="10">
    <source>
        <dbReference type="Pfam" id="PF16417"/>
    </source>
</evidence>
<feature type="region of interest" description="Disordered" evidence="6">
    <location>
        <begin position="528"/>
        <end position="558"/>
    </location>
</feature>
<dbReference type="InterPro" id="IPR024557">
    <property type="entry name" value="CNOT1_dom_4"/>
</dbReference>
<keyword evidence="3" id="KW-0805">Transcription regulation</keyword>
<dbReference type="GO" id="GO:0005634">
    <property type="term" value="C:nucleus"/>
    <property type="evidence" value="ECO:0007669"/>
    <property type="project" value="UniProtKB-SubCell"/>
</dbReference>
<keyword evidence="5" id="KW-0539">Nucleus</keyword>
<accession>A0A813IHR4</accession>
<dbReference type="Gene3D" id="1.25.40.800">
    <property type="match status" value="1"/>
</dbReference>
<dbReference type="InterPro" id="IPR007196">
    <property type="entry name" value="CCR4-Not_Not1_C"/>
</dbReference>
<evidence type="ECO:0000256" key="5">
    <source>
        <dbReference type="ARBA" id="ARBA00023242"/>
    </source>
</evidence>
<protein>
    <recommendedName>
        <fullName evidence="14">CCR4-NOT transcription complex subunit 1</fullName>
    </recommendedName>
</protein>
<feature type="domain" description="CCR4-NOT transcription complex subunit 1" evidence="8">
    <location>
        <begin position="671"/>
        <end position="818"/>
    </location>
</feature>
<dbReference type="CDD" id="cd20710">
    <property type="entry name" value="NOT1_connector"/>
    <property type="match status" value="1"/>
</dbReference>
<feature type="non-terminal residue" evidence="12">
    <location>
        <position position="1"/>
    </location>
</feature>
<evidence type="ECO:0000256" key="3">
    <source>
        <dbReference type="ARBA" id="ARBA00023015"/>
    </source>
</evidence>
<feature type="region of interest" description="Disordered" evidence="6">
    <location>
        <begin position="1929"/>
        <end position="2003"/>
    </location>
</feature>
<dbReference type="Proteomes" id="UP000626109">
    <property type="component" value="Unassembled WGS sequence"/>
</dbReference>
<feature type="compositionally biased region" description="Low complexity" evidence="6">
    <location>
        <begin position="168"/>
        <end position="189"/>
    </location>
</feature>
<feature type="domain" description="CCR4-Not complex component Not1 C-terminal" evidence="7">
    <location>
        <begin position="1564"/>
        <end position="1917"/>
    </location>
</feature>
<evidence type="ECO:0000259" key="8">
    <source>
        <dbReference type="Pfam" id="PF12842"/>
    </source>
</evidence>
<comment type="caution">
    <text evidence="12">The sequence shown here is derived from an EMBL/GenBank/DDBJ whole genome shotgun (WGS) entry which is preliminary data.</text>
</comment>
<keyword evidence="4" id="KW-0804">Transcription</keyword>
<dbReference type="Pfam" id="PF16415">
    <property type="entry name" value="CNOT1_CAF1_bind"/>
    <property type="match status" value="1"/>
</dbReference>
<reference evidence="12" key="1">
    <citation type="submission" date="2021-02" db="EMBL/GenBank/DDBJ databases">
        <authorList>
            <person name="Dougan E. K."/>
            <person name="Rhodes N."/>
            <person name="Thang M."/>
            <person name="Chan C."/>
        </authorList>
    </citation>
    <scope>NUCLEOTIDE SEQUENCE</scope>
</reference>
<dbReference type="Pfam" id="PF25097">
    <property type="entry name" value="ARM_Cnot1"/>
    <property type="match status" value="1"/>
</dbReference>
<keyword evidence="2" id="KW-0678">Repressor</keyword>
<feature type="compositionally biased region" description="Basic and acidic residues" evidence="6">
    <location>
        <begin position="1470"/>
        <end position="1486"/>
    </location>
</feature>
<dbReference type="InterPro" id="IPR032191">
    <property type="entry name" value="CNOT1_CAF1_bind"/>
</dbReference>